<organism evidence="11">
    <name type="scientific">Physarum polycephalum</name>
    <name type="common">Many-headed slime mold</name>
    <name type="synonym">Badhamia polycephala</name>
    <dbReference type="NCBI Taxonomy" id="5791"/>
    <lineage>
        <taxon>Eukaryota</taxon>
        <taxon>Amoebozoa</taxon>
        <taxon>Evosea</taxon>
        <taxon>Eumycetozoa</taxon>
        <taxon>Myxogastria</taxon>
        <taxon>Myxogastromycetidae</taxon>
        <taxon>Physariida</taxon>
        <taxon>Physaraceae</taxon>
        <taxon>Physarum</taxon>
    </lineage>
</organism>
<dbReference type="InterPro" id="IPR036640">
    <property type="entry name" value="ABC1_TM_sf"/>
</dbReference>
<dbReference type="InterPro" id="IPR027417">
    <property type="entry name" value="P-loop_NTPase"/>
</dbReference>
<dbReference type="AlphaFoldDB" id="Q9NKY3"/>
<dbReference type="GO" id="GO:0016887">
    <property type="term" value="F:ATP hydrolysis activity"/>
    <property type="evidence" value="ECO:0007669"/>
    <property type="project" value="InterPro"/>
</dbReference>
<accession>Q9NKY3</accession>
<dbReference type="FunFam" id="3.40.50.300:FF:000251">
    <property type="entry name" value="ABC transporter B family member 19"/>
    <property type="match status" value="1"/>
</dbReference>
<evidence type="ECO:0000259" key="10">
    <source>
        <dbReference type="PROSITE" id="PS50893"/>
    </source>
</evidence>
<dbReference type="GO" id="GO:0005743">
    <property type="term" value="C:mitochondrial inner membrane"/>
    <property type="evidence" value="ECO:0007669"/>
    <property type="project" value="TreeGrafter"/>
</dbReference>
<dbReference type="PANTHER" id="PTHR43394:SF11">
    <property type="entry name" value="ATP-BINDING CASSETTE TRANSPORTER"/>
    <property type="match status" value="1"/>
</dbReference>
<dbReference type="Pfam" id="PF00005">
    <property type="entry name" value="ABC_tran"/>
    <property type="match status" value="1"/>
</dbReference>
<proteinExistence type="evidence at transcript level"/>
<dbReference type="Gene3D" id="1.20.1560.10">
    <property type="entry name" value="ABC transporter type 1, transmembrane domain"/>
    <property type="match status" value="1"/>
</dbReference>
<gene>
    <name evidence="11" type="primary">PPABC3</name>
</gene>
<feature type="domain" description="ABC transporter" evidence="10">
    <location>
        <begin position="57"/>
        <end position="296"/>
    </location>
</feature>
<protein>
    <submittedName>
        <fullName evidence="11">ABC protein</fullName>
    </submittedName>
</protein>
<dbReference type="Gene3D" id="3.40.50.300">
    <property type="entry name" value="P-loop containing nucleotide triphosphate hydrolases"/>
    <property type="match status" value="1"/>
</dbReference>
<evidence type="ECO:0000256" key="9">
    <source>
        <dbReference type="ARBA" id="ARBA00023136"/>
    </source>
</evidence>
<evidence type="ECO:0000256" key="3">
    <source>
        <dbReference type="ARBA" id="ARBA00022448"/>
    </source>
</evidence>
<dbReference type="GO" id="GO:0090374">
    <property type="term" value="P:oligopeptide export from mitochondrion"/>
    <property type="evidence" value="ECO:0007669"/>
    <property type="project" value="TreeGrafter"/>
</dbReference>
<keyword evidence="5" id="KW-0677">Repeat</keyword>
<dbReference type="SUPFAM" id="SSF52540">
    <property type="entry name" value="P-loop containing nucleoside triphosphate hydrolases"/>
    <property type="match status" value="1"/>
</dbReference>
<dbReference type="GO" id="GO:0015421">
    <property type="term" value="F:ABC-type oligopeptide transporter activity"/>
    <property type="evidence" value="ECO:0007669"/>
    <property type="project" value="TreeGrafter"/>
</dbReference>
<evidence type="ECO:0000256" key="7">
    <source>
        <dbReference type="ARBA" id="ARBA00022840"/>
    </source>
</evidence>
<dbReference type="InterPro" id="IPR003439">
    <property type="entry name" value="ABC_transporter-like_ATP-bd"/>
</dbReference>
<keyword evidence="6" id="KW-0547">Nucleotide-binding</keyword>
<reference evidence="11" key="1">
    <citation type="submission" date="1999-11" db="EMBL/GenBank/DDBJ databases">
        <title>ABC protein from Physarum polycephalum.</title>
        <authorList>
            <person name="Morita M."/>
        </authorList>
    </citation>
    <scope>NUCLEOTIDE SEQUENCE</scope>
</reference>
<evidence type="ECO:0000256" key="5">
    <source>
        <dbReference type="ARBA" id="ARBA00022737"/>
    </source>
</evidence>
<dbReference type="SMART" id="SM00382">
    <property type="entry name" value="AAA"/>
    <property type="match status" value="1"/>
</dbReference>
<dbReference type="EMBL" id="AB035330">
    <property type="protein sequence ID" value="BAA96369.1"/>
    <property type="molecule type" value="mRNA"/>
</dbReference>
<keyword evidence="3" id="KW-0813">Transport</keyword>
<keyword evidence="9" id="KW-0472">Membrane</keyword>
<evidence type="ECO:0000313" key="11">
    <source>
        <dbReference type="EMBL" id="BAA96369.1"/>
    </source>
</evidence>
<evidence type="ECO:0000256" key="1">
    <source>
        <dbReference type="ARBA" id="ARBA00004141"/>
    </source>
</evidence>
<keyword evidence="7" id="KW-0067">ATP-binding</keyword>
<comment type="similarity">
    <text evidence="2">Belongs to the ABC transporter superfamily. ABCB family. Multidrug resistance exporter (TC 3.A.1.201) subfamily.</text>
</comment>
<evidence type="ECO:0000256" key="8">
    <source>
        <dbReference type="ARBA" id="ARBA00022989"/>
    </source>
</evidence>
<dbReference type="PANTHER" id="PTHR43394">
    <property type="entry name" value="ATP-DEPENDENT PERMEASE MDL1, MITOCHONDRIAL"/>
    <property type="match status" value="1"/>
</dbReference>
<dbReference type="InterPro" id="IPR039421">
    <property type="entry name" value="Type_1_exporter"/>
</dbReference>
<keyword evidence="4" id="KW-0812">Transmembrane</keyword>
<dbReference type="InterPro" id="IPR003593">
    <property type="entry name" value="AAA+_ATPase"/>
</dbReference>
<dbReference type="GO" id="GO:0005524">
    <property type="term" value="F:ATP binding"/>
    <property type="evidence" value="ECO:0007669"/>
    <property type="project" value="UniProtKB-KW"/>
</dbReference>
<evidence type="ECO:0000256" key="6">
    <source>
        <dbReference type="ARBA" id="ARBA00022741"/>
    </source>
</evidence>
<dbReference type="InterPro" id="IPR017871">
    <property type="entry name" value="ABC_transporter-like_CS"/>
</dbReference>
<dbReference type="CDD" id="cd03249">
    <property type="entry name" value="ABC_MTABC3_MDL1_MDL2"/>
    <property type="match status" value="1"/>
</dbReference>
<dbReference type="PROSITE" id="PS50893">
    <property type="entry name" value="ABC_TRANSPORTER_2"/>
    <property type="match status" value="1"/>
</dbReference>
<dbReference type="PROSITE" id="PS00211">
    <property type="entry name" value="ABC_TRANSPORTER_1"/>
    <property type="match status" value="1"/>
</dbReference>
<sequence>MVSLITSQAVGRSSTFLLSVDKGKVGAIKTFELLERQTSIDPDKNGHMPQSDFDSSFEFRDISFTYPARPQHPIFKGEFSLSGKPNQTLAIVGPSGCGKSTTIAMLQRWYEAEAGEVTVSGKKVQEYQLKALRGKMALVGQEPVLFDVSIYDNIIWGSESDNVPMEKVIEVATMANIHEFIAALPDGYHTRVGDKGCQLSGGQKQRIAIARALIRDPSMLLLDEATSALDSGSEKIVQQALDNASVGRTTVIITHRLSTIQNVDKIAVLWGGRVVELGTHTELLNNNSFYKELVRQQNLEV</sequence>
<keyword evidence="8" id="KW-1133">Transmembrane helix</keyword>
<comment type="subcellular location">
    <subcellularLocation>
        <location evidence="1">Membrane</location>
        <topology evidence="1">Multi-pass membrane protein</topology>
    </subcellularLocation>
</comment>
<name>Q9NKY3_PHYPO</name>
<evidence type="ECO:0000256" key="4">
    <source>
        <dbReference type="ARBA" id="ARBA00022692"/>
    </source>
</evidence>
<evidence type="ECO:0000256" key="2">
    <source>
        <dbReference type="ARBA" id="ARBA00007577"/>
    </source>
</evidence>